<accession>A0ABQ0M0W4</accession>
<protein>
    <submittedName>
        <fullName evidence="1">Uncharacterized protein</fullName>
    </submittedName>
</protein>
<gene>
    <name evidence="1" type="ORF">MCHLO_13570</name>
</gene>
<keyword evidence="2" id="KW-1185">Reference proteome</keyword>
<dbReference type="EMBL" id="DF849373">
    <property type="protein sequence ID" value="GAT56983.1"/>
    <property type="molecule type" value="Genomic_DNA"/>
</dbReference>
<name>A0ABQ0M0W4_MYCCL</name>
<evidence type="ECO:0000313" key="2">
    <source>
        <dbReference type="Proteomes" id="UP000815677"/>
    </source>
</evidence>
<organism evidence="1 2">
    <name type="scientific">Mycena chlorophos</name>
    <name type="common">Agaric fungus</name>
    <name type="synonym">Agaricus chlorophos</name>
    <dbReference type="NCBI Taxonomy" id="658473"/>
    <lineage>
        <taxon>Eukaryota</taxon>
        <taxon>Fungi</taxon>
        <taxon>Dikarya</taxon>
        <taxon>Basidiomycota</taxon>
        <taxon>Agaricomycotina</taxon>
        <taxon>Agaricomycetes</taxon>
        <taxon>Agaricomycetidae</taxon>
        <taxon>Agaricales</taxon>
        <taxon>Marasmiineae</taxon>
        <taxon>Mycenaceae</taxon>
        <taxon>Mycena</taxon>
    </lineage>
</organism>
<evidence type="ECO:0000313" key="1">
    <source>
        <dbReference type="EMBL" id="GAT56983.1"/>
    </source>
</evidence>
<sequence length="180" mass="18517">MCQHVYLNALGPGPYGEPVPTGDVQKVSDCGQQTCPWSLAHPLSLYRHGYSNASLAGSYAGGHNITAGAAAGTGAFNAPPPLPPSLILPPNVPGPAIPNMQTQQNGQNPTGQIEPGECPNCGAGPNGGAGVPLATSSFALRVGSTRIGITRSGRPGWKKGAREGVQCGKMEVLRRERIWA</sequence>
<dbReference type="Proteomes" id="UP000815677">
    <property type="component" value="Unassembled WGS sequence"/>
</dbReference>
<proteinExistence type="predicted"/>
<reference evidence="1" key="1">
    <citation type="submission" date="2014-09" db="EMBL/GenBank/DDBJ databases">
        <title>Genome sequence of the luminous mushroom Mycena chlorophos for searching fungal bioluminescence genes.</title>
        <authorList>
            <person name="Tanaka Y."/>
            <person name="Kasuga D."/>
            <person name="Oba Y."/>
            <person name="Hase S."/>
            <person name="Sato K."/>
            <person name="Oba Y."/>
            <person name="Sakakibara Y."/>
        </authorList>
    </citation>
    <scope>NUCLEOTIDE SEQUENCE</scope>
</reference>